<dbReference type="RefSeq" id="XP_013231474.1">
    <property type="nucleotide sequence ID" value="XM_013376020.1"/>
</dbReference>
<dbReference type="InterPro" id="IPR009000">
    <property type="entry name" value="Transl_B-barrel_sf"/>
</dbReference>
<sequence>MGHFKCGWQKPNLVFVLGQVLFLLLPTVFTDRGSSAASARSSVLANCSQRVTLEYGSARPSAFLLRAQHSPCLGTVGLLAASHLREQEEHWQFYGGPCARRRCPRRGSSSRSGETRLWARKFLNLRDPEEPRPELQDLRWKDSEPKVEILALKVGMTSVFASDGTTEPATLLQVLPATIVQFLEHGKALVAYDDPLHSHRFLRRSVLGVLQRVGSSGSGTSTAGSSSRNSISNSSLAAISAQPAADYVLGQILDVSALVGAARVNVKGRPKKKGFEGVMQRHGFKGGPATHGSKHHRGPGSIGAGTDPGRVLPGSRMAGRDPKKTSTVRDLLLLGINIKNNSLLVRGAVPGHSGKTVLRIQWNRAREQQLELRRRLDEAAAEEFLQHKKGRPT</sequence>
<evidence type="ECO:0000256" key="3">
    <source>
        <dbReference type="ARBA" id="ARBA00022884"/>
    </source>
</evidence>
<dbReference type="GeneID" id="25252210"/>
<reference evidence="9" key="2">
    <citation type="submission" date="2013-10" db="EMBL/GenBank/DDBJ databases">
        <title>Genomic analysis of the causative agents of coccidiosis in chickens.</title>
        <authorList>
            <person name="Reid A.J."/>
            <person name="Blake D."/>
            <person name="Billington K."/>
            <person name="Browne H."/>
            <person name="Dunn M."/>
            <person name="Hung S."/>
            <person name="Kawahara F."/>
            <person name="Miranda-Saavedra D."/>
            <person name="Mourier T."/>
            <person name="Nagra H."/>
            <person name="Otto T.D."/>
            <person name="Rawlings N."/>
            <person name="Sanchez A."/>
            <person name="Sanders M."/>
            <person name="Subramaniam C."/>
            <person name="Tay Y."/>
            <person name="Dear P."/>
            <person name="Doerig C."/>
            <person name="Gruber A."/>
            <person name="Parkinson J."/>
            <person name="Shirley M."/>
            <person name="Wan K.L."/>
            <person name="Berriman M."/>
            <person name="Tomley F."/>
            <person name="Pain A."/>
        </authorList>
    </citation>
    <scope>NUCLEOTIDE SEQUENCE [LARGE SCALE GENOMIC DNA]</scope>
    <source>
        <strain evidence="9">Houghton</strain>
    </source>
</reference>
<comment type="similarity">
    <text evidence="1">Belongs to the universal ribosomal protein uL3 family.</text>
</comment>
<reference evidence="9" key="3">
    <citation type="submission" date="2013-10" db="EMBL/GenBank/DDBJ databases">
        <authorList>
            <person name="Aslett M."/>
        </authorList>
    </citation>
    <scope>NUCLEOTIDE SEQUENCE [LARGE SCALE GENOMIC DNA]</scope>
    <source>
        <strain evidence="9">Houghton</strain>
    </source>
</reference>
<dbReference type="AlphaFoldDB" id="H9B997"/>
<gene>
    <name evidence="9" type="ORF">ETH_00015280</name>
</gene>
<evidence type="ECO:0000256" key="2">
    <source>
        <dbReference type="ARBA" id="ARBA00022730"/>
    </source>
</evidence>
<evidence type="ECO:0000313" key="9">
    <source>
        <dbReference type="EMBL" id="CDJ40724.1"/>
    </source>
</evidence>
<keyword evidence="3" id="KW-0694">RNA-binding</keyword>
<dbReference type="Gene3D" id="2.40.30.10">
    <property type="entry name" value="Translation factors"/>
    <property type="match status" value="2"/>
</dbReference>
<dbReference type="SUPFAM" id="SSF50447">
    <property type="entry name" value="Translation proteins"/>
    <property type="match status" value="1"/>
</dbReference>
<dbReference type="OrthoDB" id="274683at2759"/>
<dbReference type="GO" id="GO:0006412">
    <property type="term" value="P:translation"/>
    <property type="evidence" value="ECO:0007669"/>
    <property type="project" value="InterPro"/>
</dbReference>
<evidence type="ECO:0000256" key="4">
    <source>
        <dbReference type="ARBA" id="ARBA00022980"/>
    </source>
</evidence>
<keyword evidence="4 9" id="KW-0689">Ribosomal protein</keyword>
<dbReference type="InterPro" id="IPR019927">
    <property type="entry name" value="Ribosomal_uL3_bac/org-type"/>
</dbReference>
<dbReference type="VEuPathDB" id="ToxoDB:ETH_00015280"/>
<dbReference type="InterPro" id="IPR000597">
    <property type="entry name" value="Ribosomal_uL3"/>
</dbReference>
<evidence type="ECO:0000256" key="7">
    <source>
        <dbReference type="SAM" id="MobiDB-lite"/>
    </source>
</evidence>
<dbReference type="Proteomes" id="UP000030747">
    <property type="component" value="Unassembled WGS sequence"/>
</dbReference>
<feature type="region of interest" description="Disordered" evidence="7">
    <location>
        <begin position="279"/>
        <end position="324"/>
    </location>
</feature>
<protein>
    <recommendedName>
        <fullName evidence="6">Large ribosomal subunit protein uL3c</fullName>
    </recommendedName>
</protein>
<reference evidence="8" key="1">
    <citation type="journal article" date="2012" name="BMC Genomics">
        <title>Characterisation of full-length cDNA sequences provides insights into the Eimeria tenella transcriptome.</title>
        <authorList>
            <person name="Amiruddin N."/>
            <person name="Lee X.W."/>
            <person name="Blake D.P."/>
            <person name="Suzuki Y."/>
            <person name="Tay Y.L."/>
            <person name="Lim L.S."/>
            <person name="Tomley F.M."/>
            <person name="Watanabe J."/>
            <person name="Sugimoto C."/>
            <person name="Wan K.L."/>
        </authorList>
    </citation>
    <scope>NUCLEOTIDE SEQUENCE</scope>
    <source>
        <strain evidence="8">Houghton</strain>
    </source>
</reference>
<dbReference type="EMBL" id="HG675259">
    <property type="protein sequence ID" value="CDJ40724.1"/>
    <property type="molecule type" value="Genomic_DNA"/>
</dbReference>
<evidence type="ECO:0000256" key="1">
    <source>
        <dbReference type="ARBA" id="ARBA00006540"/>
    </source>
</evidence>
<dbReference type="PANTHER" id="PTHR11229:SF16">
    <property type="entry name" value="LARGE RIBOSOMAL SUBUNIT PROTEIN UL3C"/>
    <property type="match status" value="1"/>
</dbReference>
<dbReference type="PANTHER" id="PTHR11229">
    <property type="entry name" value="50S RIBOSOMAL PROTEIN L3"/>
    <property type="match status" value="1"/>
</dbReference>
<proteinExistence type="evidence at transcript level"/>
<evidence type="ECO:0000256" key="6">
    <source>
        <dbReference type="ARBA" id="ARBA00035213"/>
    </source>
</evidence>
<keyword evidence="5" id="KW-0687">Ribonucleoprotein</keyword>
<dbReference type="GO" id="GO:0019843">
    <property type="term" value="F:rRNA binding"/>
    <property type="evidence" value="ECO:0007669"/>
    <property type="project" value="UniProtKB-KW"/>
</dbReference>
<dbReference type="EMBL" id="JN987334">
    <property type="protein sequence ID" value="AET50557.1"/>
    <property type="molecule type" value="mRNA"/>
</dbReference>
<keyword evidence="10" id="KW-1185">Reference proteome</keyword>
<dbReference type="GO" id="GO:0003735">
    <property type="term" value="F:structural constituent of ribosome"/>
    <property type="evidence" value="ECO:0007669"/>
    <property type="project" value="InterPro"/>
</dbReference>
<organism evidence="8">
    <name type="scientific">Eimeria tenella</name>
    <name type="common">Coccidian parasite</name>
    <dbReference type="NCBI Taxonomy" id="5802"/>
    <lineage>
        <taxon>Eukaryota</taxon>
        <taxon>Sar</taxon>
        <taxon>Alveolata</taxon>
        <taxon>Apicomplexa</taxon>
        <taxon>Conoidasida</taxon>
        <taxon>Coccidia</taxon>
        <taxon>Eucoccidiorida</taxon>
        <taxon>Eimeriorina</taxon>
        <taxon>Eimeriidae</taxon>
        <taxon>Eimeria</taxon>
    </lineage>
</organism>
<name>H9B997_EIMTE</name>
<dbReference type="GO" id="GO:1990904">
    <property type="term" value="C:ribonucleoprotein complex"/>
    <property type="evidence" value="ECO:0007669"/>
    <property type="project" value="UniProtKB-KW"/>
</dbReference>
<dbReference type="VEuPathDB" id="ToxoDB:ETH2_1254400"/>
<dbReference type="GO" id="GO:0005840">
    <property type="term" value="C:ribosome"/>
    <property type="evidence" value="ECO:0007669"/>
    <property type="project" value="UniProtKB-KW"/>
</dbReference>
<dbReference type="Pfam" id="PF00297">
    <property type="entry name" value="Ribosomal_L3"/>
    <property type="match status" value="1"/>
</dbReference>
<evidence type="ECO:0000313" key="10">
    <source>
        <dbReference type="Proteomes" id="UP000030747"/>
    </source>
</evidence>
<evidence type="ECO:0000313" key="8">
    <source>
        <dbReference type="EMBL" id="AET50557.1"/>
    </source>
</evidence>
<keyword evidence="2" id="KW-0699">rRNA-binding</keyword>
<evidence type="ECO:0000256" key="5">
    <source>
        <dbReference type="ARBA" id="ARBA00023274"/>
    </source>
</evidence>
<accession>H9B997</accession>